<organism evidence="1 2">
    <name type="scientific">Helianthus annuus</name>
    <name type="common">Common sunflower</name>
    <dbReference type="NCBI Taxonomy" id="4232"/>
    <lineage>
        <taxon>Eukaryota</taxon>
        <taxon>Viridiplantae</taxon>
        <taxon>Streptophyta</taxon>
        <taxon>Embryophyta</taxon>
        <taxon>Tracheophyta</taxon>
        <taxon>Spermatophyta</taxon>
        <taxon>Magnoliopsida</taxon>
        <taxon>eudicotyledons</taxon>
        <taxon>Gunneridae</taxon>
        <taxon>Pentapetalae</taxon>
        <taxon>asterids</taxon>
        <taxon>campanulids</taxon>
        <taxon>Asterales</taxon>
        <taxon>Asteraceae</taxon>
        <taxon>Asteroideae</taxon>
        <taxon>Heliantheae alliance</taxon>
        <taxon>Heliantheae</taxon>
        <taxon>Helianthus</taxon>
    </lineage>
</organism>
<evidence type="ECO:0000313" key="1">
    <source>
        <dbReference type="EMBL" id="KAF5755840.1"/>
    </source>
</evidence>
<reference evidence="1" key="1">
    <citation type="journal article" date="2017" name="Nature">
        <title>The sunflower genome provides insights into oil metabolism, flowering and Asterid evolution.</title>
        <authorList>
            <person name="Badouin H."/>
            <person name="Gouzy J."/>
            <person name="Grassa C.J."/>
            <person name="Murat F."/>
            <person name="Staton S.E."/>
            <person name="Cottret L."/>
            <person name="Lelandais-Briere C."/>
            <person name="Owens G.L."/>
            <person name="Carrere S."/>
            <person name="Mayjonade B."/>
            <person name="Legrand L."/>
            <person name="Gill N."/>
            <person name="Kane N.C."/>
            <person name="Bowers J.E."/>
            <person name="Hubner S."/>
            <person name="Bellec A."/>
            <person name="Berard A."/>
            <person name="Berges H."/>
            <person name="Blanchet N."/>
            <person name="Boniface M.C."/>
            <person name="Brunel D."/>
            <person name="Catrice O."/>
            <person name="Chaidir N."/>
            <person name="Claudel C."/>
            <person name="Donnadieu C."/>
            <person name="Faraut T."/>
            <person name="Fievet G."/>
            <person name="Helmstetter N."/>
            <person name="King M."/>
            <person name="Knapp S.J."/>
            <person name="Lai Z."/>
            <person name="Le Paslier M.C."/>
            <person name="Lippi Y."/>
            <person name="Lorenzon L."/>
            <person name="Mandel J.R."/>
            <person name="Marage G."/>
            <person name="Marchand G."/>
            <person name="Marquand E."/>
            <person name="Bret-Mestries E."/>
            <person name="Morien E."/>
            <person name="Nambeesan S."/>
            <person name="Nguyen T."/>
            <person name="Pegot-Espagnet P."/>
            <person name="Pouilly N."/>
            <person name="Raftis F."/>
            <person name="Sallet E."/>
            <person name="Schiex T."/>
            <person name="Thomas J."/>
            <person name="Vandecasteele C."/>
            <person name="Vares D."/>
            <person name="Vear F."/>
            <person name="Vautrin S."/>
            <person name="Crespi M."/>
            <person name="Mangin B."/>
            <person name="Burke J.M."/>
            <person name="Salse J."/>
            <person name="Munos S."/>
            <person name="Vincourt P."/>
            <person name="Rieseberg L.H."/>
            <person name="Langlade N.B."/>
        </authorList>
    </citation>
    <scope>NUCLEOTIDE SEQUENCE</scope>
    <source>
        <tissue evidence="1">Leaves</tissue>
    </source>
</reference>
<comment type="caution">
    <text evidence="1">The sequence shown here is derived from an EMBL/GenBank/DDBJ whole genome shotgun (WGS) entry which is preliminary data.</text>
</comment>
<dbReference type="Proteomes" id="UP000215914">
    <property type="component" value="Unassembled WGS sequence"/>
</dbReference>
<sequence>MGPHMQTPSLSSSFLGDYSTKSQSNTHLMLMAAVFPLGKLDHRRHCPLPLRTWLTSLPVVNKVINRFFKFDHFGNN</sequence>
<name>A0A9K3DIT3_HELAN</name>
<reference evidence="1" key="2">
    <citation type="submission" date="2020-06" db="EMBL/GenBank/DDBJ databases">
        <title>Helianthus annuus Genome sequencing and assembly Release 2.</title>
        <authorList>
            <person name="Gouzy J."/>
            <person name="Langlade N."/>
            <person name="Munos S."/>
        </authorList>
    </citation>
    <scope>NUCLEOTIDE SEQUENCE</scope>
    <source>
        <tissue evidence="1">Leaves</tissue>
    </source>
</reference>
<keyword evidence="2" id="KW-1185">Reference proteome</keyword>
<dbReference type="Gramene" id="mRNA:HanXRQr2_Chr17g0807451">
    <property type="protein sequence ID" value="CDS:HanXRQr2_Chr17g0807451.1"/>
    <property type="gene ID" value="HanXRQr2_Chr17g0807451"/>
</dbReference>
<evidence type="ECO:0000313" key="2">
    <source>
        <dbReference type="Proteomes" id="UP000215914"/>
    </source>
</evidence>
<proteinExistence type="predicted"/>
<accession>A0A9K3DIT3</accession>
<dbReference type="AlphaFoldDB" id="A0A9K3DIT3"/>
<protein>
    <submittedName>
        <fullName evidence="1">Uncharacterized protein</fullName>
    </submittedName>
</protein>
<dbReference type="EMBL" id="MNCJ02000332">
    <property type="protein sequence ID" value="KAF5755840.1"/>
    <property type="molecule type" value="Genomic_DNA"/>
</dbReference>
<gene>
    <name evidence="1" type="ORF">HanXRQr2_Chr17g0807451</name>
</gene>